<dbReference type="InterPro" id="IPR010869">
    <property type="entry name" value="DUF1501"/>
</dbReference>
<dbReference type="EMBL" id="UINC01040590">
    <property type="protein sequence ID" value="SVB40673.1"/>
    <property type="molecule type" value="Genomic_DNA"/>
</dbReference>
<dbReference type="InterPro" id="IPR006311">
    <property type="entry name" value="TAT_signal"/>
</dbReference>
<dbReference type="Pfam" id="PF07394">
    <property type="entry name" value="DUF1501"/>
    <property type="match status" value="1"/>
</dbReference>
<dbReference type="InterPro" id="IPR017850">
    <property type="entry name" value="Alkaline_phosphatase_core_sf"/>
</dbReference>
<proteinExistence type="predicted"/>
<feature type="non-terminal residue" evidence="1">
    <location>
        <position position="410"/>
    </location>
</feature>
<name>A0A382DSP1_9ZZZZ</name>
<evidence type="ECO:0008006" key="2">
    <source>
        <dbReference type="Google" id="ProtNLM"/>
    </source>
</evidence>
<accession>A0A382DSP1</accession>
<protein>
    <recommendedName>
        <fullName evidence="2">DUF1501 domain-containing protein</fullName>
    </recommendedName>
</protein>
<evidence type="ECO:0000313" key="1">
    <source>
        <dbReference type="EMBL" id="SVB40673.1"/>
    </source>
</evidence>
<dbReference type="PANTHER" id="PTHR43737:SF1">
    <property type="entry name" value="DUF1501 DOMAIN-CONTAINING PROTEIN"/>
    <property type="match status" value="1"/>
</dbReference>
<dbReference type="PANTHER" id="PTHR43737">
    <property type="entry name" value="BLL7424 PROTEIN"/>
    <property type="match status" value="1"/>
</dbReference>
<reference evidence="1" key="1">
    <citation type="submission" date="2018-05" db="EMBL/GenBank/DDBJ databases">
        <authorList>
            <person name="Lanie J.A."/>
            <person name="Ng W.-L."/>
            <person name="Kazmierczak K.M."/>
            <person name="Andrzejewski T.M."/>
            <person name="Davidsen T.M."/>
            <person name="Wayne K.J."/>
            <person name="Tettelin H."/>
            <person name="Glass J.I."/>
            <person name="Rusch D."/>
            <person name="Podicherti R."/>
            <person name="Tsui H.-C.T."/>
            <person name="Winkler M.E."/>
        </authorList>
    </citation>
    <scope>NUCLEOTIDE SEQUENCE</scope>
</reference>
<sequence>MINLLSDKGSDGGQSRRDFLKIGGMACGGLSLAQLLEAEARSGTGRSHKAIINIFLAGGPPHIDMFDMKPDAPREIRGEFQPIKSNVPGMEFCELFPRLAKCADKFAIIRSMADCDGRHDPYQCMTGRKKGDRMAAPQGGWPNFGAWISKLRGSNPGVPANLSMMYPTKGGNWGTAYGGGFMGAAHAPMNLVEKDPLAKPQNLALRGISLDRLEDRNRLRSAIDDLQRTAEASGDNLDIYNQQALGILSRSKLLDALDLSKEDPKVTARYGVNDPVYTYDGPPKMVRNFLVALRLVAAGARVVTLNFSRWDWHGTADLFNFKRAKEDFPMLDKGLSALLTDLHSRGLDKDVSVVVWGEFGRTPRLNKLNSRDHWSGANFALMAGGGMRTGQVIGATDREAGYPTERPVKF</sequence>
<dbReference type="PROSITE" id="PS51318">
    <property type="entry name" value="TAT"/>
    <property type="match status" value="1"/>
</dbReference>
<gene>
    <name evidence="1" type="ORF">METZ01_LOCUS193527</name>
</gene>
<organism evidence="1">
    <name type="scientific">marine metagenome</name>
    <dbReference type="NCBI Taxonomy" id="408172"/>
    <lineage>
        <taxon>unclassified sequences</taxon>
        <taxon>metagenomes</taxon>
        <taxon>ecological metagenomes</taxon>
    </lineage>
</organism>
<dbReference type="SUPFAM" id="SSF53649">
    <property type="entry name" value="Alkaline phosphatase-like"/>
    <property type="match status" value="1"/>
</dbReference>
<dbReference type="AlphaFoldDB" id="A0A382DSP1"/>